<feature type="domain" description="Solute-binding protein family 5" evidence="5">
    <location>
        <begin position="123"/>
        <end position="483"/>
    </location>
</feature>
<dbReference type="InterPro" id="IPR039424">
    <property type="entry name" value="SBP_5"/>
</dbReference>
<dbReference type="Gene3D" id="3.10.105.10">
    <property type="entry name" value="Dipeptide-binding Protein, Domain 3"/>
    <property type="match status" value="1"/>
</dbReference>
<evidence type="ECO:0000259" key="5">
    <source>
        <dbReference type="Pfam" id="PF00496"/>
    </source>
</evidence>
<dbReference type="AlphaFoldDB" id="A0A5C4V265"/>
<dbReference type="SUPFAM" id="SSF53850">
    <property type="entry name" value="Periplasmic binding protein-like II"/>
    <property type="match status" value="1"/>
</dbReference>
<evidence type="ECO:0000256" key="2">
    <source>
        <dbReference type="ARBA" id="ARBA00022448"/>
    </source>
</evidence>
<dbReference type="Gene3D" id="3.40.190.10">
    <property type="entry name" value="Periplasmic binding protein-like II"/>
    <property type="match status" value="1"/>
</dbReference>
<dbReference type="GO" id="GO:0015833">
    <property type="term" value="P:peptide transport"/>
    <property type="evidence" value="ECO:0007669"/>
    <property type="project" value="TreeGrafter"/>
</dbReference>
<evidence type="ECO:0000313" key="6">
    <source>
        <dbReference type="EMBL" id="TNM29825.1"/>
    </source>
</evidence>
<protein>
    <submittedName>
        <fullName evidence="6">ABC transporter substrate-binding protein</fullName>
    </submittedName>
</protein>
<name>A0A5C4V265_9ACTN</name>
<dbReference type="PIRSF" id="PIRSF002741">
    <property type="entry name" value="MppA"/>
    <property type="match status" value="1"/>
</dbReference>
<evidence type="ECO:0000256" key="3">
    <source>
        <dbReference type="ARBA" id="ARBA00022729"/>
    </source>
</evidence>
<dbReference type="OrthoDB" id="5240629at2"/>
<keyword evidence="2" id="KW-0813">Transport</keyword>
<organism evidence="6 7">
    <name type="scientific">Streptomyces sedi</name>
    <dbReference type="NCBI Taxonomy" id="555059"/>
    <lineage>
        <taxon>Bacteria</taxon>
        <taxon>Bacillati</taxon>
        <taxon>Actinomycetota</taxon>
        <taxon>Actinomycetes</taxon>
        <taxon>Kitasatosporales</taxon>
        <taxon>Streptomycetaceae</taxon>
        <taxon>Streptomyces</taxon>
    </lineage>
</organism>
<dbReference type="GO" id="GO:0042597">
    <property type="term" value="C:periplasmic space"/>
    <property type="evidence" value="ECO:0007669"/>
    <property type="project" value="UniProtKB-ARBA"/>
</dbReference>
<dbReference type="Pfam" id="PF00496">
    <property type="entry name" value="SBP_bac_5"/>
    <property type="match status" value="1"/>
</dbReference>
<evidence type="ECO:0000313" key="7">
    <source>
        <dbReference type="Proteomes" id="UP000311713"/>
    </source>
</evidence>
<comment type="caution">
    <text evidence="6">The sequence shown here is derived from an EMBL/GenBank/DDBJ whole genome shotgun (WGS) entry which is preliminary data.</text>
</comment>
<dbReference type="PANTHER" id="PTHR30290:SF9">
    <property type="entry name" value="OLIGOPEPTIDE-BINDING PROTEIN APPA"/>
    <property type="match status" value="1"/>
</dbReference>
<dbReference type="PANTHER" id="PTHR30290">
    <property type="entry name" value="PERIPLASMIC BINDING COMPONENT OF ABC TRANSPORTER"/>
    <property type="match status" value="1"/>
</dbReference>
<gene>
    <name evidence="6" type="ORF">FH715_13855</name>
</gene>
<feature type="region of interest" description="Disordered" evidence="4">
    <location>
        <begin position="1"/>
        <end position="41"/>
    </location>
</feature>
<dbReference type="InterPro" id="IPR030678">
    <property type="entry name" value="Peptide/Ni-bd"/>
</dbReference>
<dbReference type="InterPro" id="IPR000914">
    <property type="entry name" value="SBP_5_dom"/>
</dbReference>
<reference evidence="6 7" key="1">
    <citation type="submission" date="2019-06" db="EMBL/GenBank/DDBJ databases">
        <title>Draft genome of Streptomyces sedi sp. JCM16909.</title>
        <authorList>
            <person name="Klykleung N."/>
            <person name="Tanasupawat S."/>
            <person name="Kudo T."/>
            <person name="Yuki M."/>
            <person name="Ohkuma M."/>
        </authorList>
    </citation>
    <scope>NUCLEOTIDE SEQUENCE [LARGE SCALE GENOMIC DNA]</scope>
    <source>
        <strain evidence="6 7">JCM 16909</strain>
    </source>
</reference>
<dbReference type="GO" id="GO:0043190">
    <property type="term" value="C:ATP-binding cassette (ABC) transporter complex"/>
    <property type="evidence" value="ECO:0007669"/>
    <property type="project" value="InterPro"/>
</dbReference>
<dbReference type="CDD" id="cd08492">
    <property type="entry name" value="PBP2_NikA_DppA_OppA_like_15"/>
    <property type="match status" value="1"/>
</dbReference>
<feature type="compositionally biased region" description="Polar residues" evidence="4">
    <location>
        <begin position="11"/>
        <end position="28"/>
    </location>
</feature>
<proteinExistence type="inferred from homology"/>
<evidence type="ECO:0000256" key="4">
    <source>
        <dbReference type="SAM" id="MobiDB-lite"/>
    </source>
</evidence>
<dbReference type="GO" id="GO:1904680">
    <property type="term" value="F:peptide transmembrane transporter activity"/>
    <property type="evidence" value="ECO:0007669"/>
    <property type="project" value="TreeGrafter"/>
</dbReference>
<dbReference type="Proteomes" id="UP000311713">
    <property type="component" value="Unassembled WGS sequence"/>
</dbReference>
<keyword evidence="7" id="KW-1185">Reference proteome</keyword>
<sequence length="572" mass="61377">MPRRPHRPSALHTTSIPGGETEPTQGQKELSPVRFSHPSPVRRRATVPAALLCGALLLAGCGANASSSAGGDAGEPVEGGELTFALASAPTCADPQQVATNDSLYPARQLVDSLTDQDPETGEIVPWLAESWEVNEDATVYTFTLRDDATFSDGTPVDAEALRLNLDGIAALGARAPLGHSYLTGYRSTEVRDTHTAEVAFDRPNAQFLQATTTPALGLLAPATLERSPGDRCTEVVGSGPFVLEEYRVNSSVTQVRREDYAWGSSLWEAPGAARLERLTFEVIAESGVRTGGLSSGQVDAIGGVAPQDEATLEASGLTPHRRANPGLPFSLFPQLERPLVSDPAVRRAVSLAIDRQEIVDTVLSPSYRPATSSLASTTDLYADHSALLTHDPETAASLLAEAGWREGPDGVLTKDGEPLRLTLVWGANFGPNQPALELIQQQLRAVGIDVVLRTVTAAEYNGVREEGDYDYAWSNTTRTDPDILRAAFSDTLANFSRVDDPALEELLNEQNGTVDPEVRGPLVERLQGELLEKGYLVPVFELTTVLGYGGDVHELDFEASSRLQFHDTWHG</sequence>
<comment type="similarity">
    <text evidence="1">Belongs to the bacterial solute-binding protein 5 family.</text>
</comment>
<evidence type="ECO:0000256" key="1">
    <source>
        <dbReference type="ARBA" id="ARBA00005695"/>
    </source>
</evidence>
<dbReference type="EMBL" id="VDGT01000009">
    <property type="protein sequence ID" value="TNM29825.1"/>
    <property type="molecule type" value="Genomic_DNA"/>
</dbReference>
<accession>A0A5C4V265</accession>
<keyword evidence="3" id="KW-0732">Signal</keyword>